<dbReference type="SUPFAM" id="SSF64586">
    <property type="entry name" value="C-terminal domain of ProRS"/>
    <property type="match status" value="1"/>
</dbReference>
<dbReference type="OrthoDB" id="1350766at2759"/>
<dbReference type="InterPro" id="IPR036282">
    <property type="entry name" value="Glutathione-S-Trfase_C_sf"/>
</dbReference>
<dbReference type="SUPFAM" id="SSF55681">
    <property type="entry name" value="Class II aaRS and biotin synthetases"/>
    <property type="match status" value="1"/>
</dbReference>
<keyword evidence="12" id="KW-0030">Aminoacyl-tRNA synthetase</keyword>
<dbReference type="InterPro" id="IPR045864">
    <property type="entry name" value="aa-tRNA-synth_II/BPL/LPL"/>
</dbReference>
<dbReference type="GO" id="GO:0004818">
    <property type="term" value="F:glutamate-tRNA ligase activity"/>
    <property type="evidence" value="ECO:0007669"/>
    <property type="project" value="UniProtKB-EC"/>
</dbReference>
<evidence type="ECO:0000259" key="21">
    <source>
        <dbReference type="PROSITE" id="PS51185"/>
    </source>
</evidence>
<evidence type="ECO:0000256" key="16">
    <source>
        <dbReference type="ARBA" id="ARBA00061295"/>
    </source>
</evidence>
<dbReference type="InterPro" id="IPR004499">
    <property type="entry name" value="Pro-tRNA-ligase_IIa_arc-type"/>
</dbReference>
<name>A0A9J6BH01_POLVA</name>
<keyword evidence="6" id="KW-0479">Metal-binding</keyword>
<proteinExistence type="inferred from homology"/>
<dbReference type="SUPFAM" id="SSF47060">
    <property type="entry name" value="S15/NS1 RNA-binding domain"/>
    <property type="match status" value="4"/>
</dbReference>
<evidence type="ECO:0000313" key="23">
    <source>
        <dbReference type="Proteomes" id="UP001107558"/>
    </source>
</evidence>
<dbReference type="Gene3D" id="1.10.1160.10">
    <property type="entry name" value="Glutamyl-trna Synthetase, Domain 2"/>
    <property type="match status" value="1"/>
</dbReference>
<dbReference type="InterPro" id="IPR001412">
    <property type="entry name" value="aa-tRNA-synth_I_CS"/>
</dbReference>
<dbReference type="GO" id="GO:0005524">
    <property type="term" value="F:ATP binding"/>
    <property type="evidence" value="ECO:0007669"/>
    <property type="project" value="UniProtKB-KW"/>
</dbReference>
<keyword evidence="10" id="KW-0694">RNA-binding</keyword>
<dbReference type="Pfam" id="PF09180">
    <property type="entry name" value="ProRS-C_1"/>
    <property type="match status" value="1"/>
</dbReference>
<dbReference type="Gene3D" id="3.30.110.30">
    <property type="entry name" value="C-terminal domain of ProRS"/>
    <property type="match status" value="1"/>
</dbReference>
<dbReference type="EC" id="6.1.1.15" evidence="2"/>
<dbReference type="GO" id="GO:0006433">
    <property type="term" value="P:prolyl-tRNA aminoacylation"/>
    <property type="evidence" value="ECO:0007669"/>
    <property type="project" value="InterPro"/>
</dbReference>
<reference evidence="22" key="1">
    <citation type="submission" date="2021-03" db="EMBL/GenBank/DDBJ databases">
        <title>Chromosome level genome of the anhydrobiotic midge Polypedilum vanderplanki.</title>
        <authorList>
            <person name="Yoshida Y."/>
            <person name="Kikawada T."/>
            <person name="Gusev O."/>
        </authorList>
    </citation>
    <scope>NUCLEOTIDE SEQUENCE</scope>
    <source>
        <strain evidence="22">NIAS01</strain>
        <tissue evidence="22">Whole body or cell culture</tissue>
    </source>
</reference>
<dbReference type="InterPro" id="IPR000738">
    <property type="entry name" value="WHEP-TRS_dom"/>
</dbReference>
<dbReference type="Pfam" id="PF20974">
    <property type="entry name" value="tRNA-synt_1c_C2"/>
    <property type="match status" value="1"/>
</dbReference>
<evidence type="ECO:0000256" key="12">
    <source>
        <dbReference type="ARBA" id="ARBA00023146"/>
    </source>
</evidence>
<dbReference type="Gene3D" id="3.90.800.10">
    <property type="entry name" value="Glutamyl-tRNA Synthetase, Domain 3"/>
    <property type="match status" value="1"/>
</dbReference>
<dbReference type="GO" id="GO:0017101">
    <property type="term" value="C:aminoacyl-tRNA synthetase multienzyme complex"/>
    <property type="evidence" value="ECO:0007669"/>
    <property type="project" value="UniProtKB-ARBA"/>
</dbReference>
<dbReference type="PANTHER" id="PTHR43382">
    <property type="entry name" value="PROLYL-TRNA SYNTHETASE"/>
    <property type="match status" value="1"/>
</dbReference>
<dbReference type="InterPro" id="IPR004526">
    <property type="entry name" value="Glu-tRNA-synth_arc/euk"/>
</dbReference>
<dbReference type="PROSITE" id="PS51185">
    <property type="entry name" value="WHEP_TRS_2"/>
    <property type="match status" value="4"/>
</dbReference>
<dbReference type="InterPro" id="IPR004154">
    <property type="entry name" value="Anticodon-bd"/>
</dbReference>
<dbReference type="FunFam" id="3.30.110.30:FF:000001">
    <property type="entry name" value="Bifunctional glutamate/proline--tRNA ligase"/>
    <property type="match status" value="1"/>
</dbReference>
<evidence type="ECO:0000256" key="3">
    <source>
        <dbReference type="ARBA" id="ARBA00012835"/>
    </source>
</evidence>
<dbReference type="GO" id="GO:0005737">
    <property type="term" value="C:cytoplasm"/>
    <property type="evidence" value="ECO:0007669"/>
    <property type="project" value="InterPro"/>
</dbReference>
<dbReference type="InterPro" id="IPR011035">
    <property type="entry name" value="Ribosomal_bL25/Gln-tRNA_synth"/>
</dbReference>
<dbReference type="InterPro" id="IPR002314">
    <property type="entry name" value="aa-tRNA-synt_IIb"/>
</dbReference>
<dbReference type="Gene3D" id="3.40.50.800">
    <property type="entry name" value="Anticodon-binding domain"/>
    <property type="match status" value="1"/>
</dbReference>
<comment type="catalytic activity">
    <reaction evidence="14">
        <text>tRNA(Glu) + L-glutamate + ATP = L-glutamyl-tRNA(Glu) + AMP + diphosphate</text>
        <dbReference type="Rhea" id="RHEA:23540"/>
        <dbReference type="Rhea" id="RHEA-COMP:9663"/>
        <dbReference type="Rhea" id="RHEA-COMP:9680"/>
        <dbReference type="ChEBI" id="CHEBI:29985"/>
        <dbReference type="ChEBI" id="CHEBI:30616"/>
        <dbReference type="ChEBI" id="CHEBI:33019"/>
        <dbReference type="ChEBI" id="CHEBI:78442"/>
        <dbReference type="ChEBI" id="CHEBI:78520"/>
        <dbReference type="ChEBI" id="CHEBI:456215"/>
        <dbReference type="EC" id="6.1.1.17"/>
    </reaction>
    <physiologicalReaction direction="left-to-right" evidence="14">
        <dbReference type="Rhea" id="RHEA:23541"/>
    </physiologicalReaction>
</comment>
<feature type="domain" description="WHEP-TRS" evidence="21">
    <location>
        <begin position="885"/>
        <end position="941"/>
    </location>
</feature>
<dbReference type="FunFam" id="3.30.930.10:FF:000007">
    <property type="entry name" value="Bifunctional glutamate/proline--tRNA ligase"/>
    <property type="match status" value="1"/>
</dbReference>
<dbReference type="PRINTS" id="PR00987">
    <property type="entry name" value="TRNASYNTHGLU"/>
</dbReference>
<dbReference type="InterPro" id="IPR000924">
    <property type="entry name" value="Glu/Gln-tRNA-synth"/>
</dbReference>
<evidence type="ECO:0000259" key="20">
    <source>
        <dbReference type="PROSITE" id="PS50862"/>
    </source>
</evidence>
<evidence type="ECO:0000256" key="5">
    <source>
        <dbReference type="ARBA" id="ARBA00022598"/>
    </source>
</evidence>
<dbReference type="PROSITE" id="PS00762">
    <property type="entry name" value="WHEP_TRS_1"/>
    <property type="match status" value="3"/>
</dbReference>
<dbReference type="GO" id="GO:0006424">
    <property type="term" value="P:glutamyl-tRNA aminoacylation"/>
    <property type="evidence" value="ECO:0007669"/>
    <property type="project" value="InterPro"/>
</dbReference>
<dbReference type="SUPFAM" id="SSF47616">
    <property type="entry name" value="GST C-terminal domain-like"/>
    <property type="match status" value="1"/>
</dbReference>
<keyword evidence="11" id="KW-0648">Protein biosynthesis</keyword>
<dbReference type="EMBL" id="JADBJN010000004">
    <property type="protein sequence ID" value="KAG5669124.1"/>
    <property type="molecule type" value="Genomic_DNA"/>
</dbReference>
<dbReference type="FunFam" id="3.40.50.620:FF:000070">
    <property type="entry name" value="Bifunctional glutamate/proline--tRNA ligase"/>
    <property type="match status" value="1"/>
</dbReference>
<dbReference type="Gene3D" id="1.20.1050.130">
    <property type="match status" value="1"/>
</dbReference>
<feature type="domain" description="WHEP-TRS" evidence="21">
    <location>
        <begin position="747"/>
        <end position="803"/>
    </location>
</feature>
<dbReference type="SMART" id="SM00946">
    <property type="entry name" value="ProRS-C_1"/>
    <property type="match status" value="1"/>
</dbReference>
<sequence length="1559" mass="176963">MPIKVICDLKNPPIGALVVAEIIKSTDPVVIEWSDKEASINFGNNSLSCVSNNDLLRALARQAGSYQLYGKTPIERTQIDHWLTYCLNYDAHIDEAIQYLNKCLAPLTYLVSNKLTIADLAVFNEFFVKYDLLKKSGLPSHVQRWYNLISSLPTVQTVLSSLPKDGKSTKSKKQEKQEFSAALGVGDRKQEGKFVDLPGAEMGKVVVRFPPEASGYLHIGHAKAALLNQYYQQAFDGKLIMRFDDTNPAKENVHFEEVILEDVEMLQIKPDAFTYTSDYFDIMLKYCEQLMKEGKAYADDTDPELMKQEREQKVESKNRNNSVEKNFEMWKEMLAGTEKGQKCCIRAKIDMSSPNGCLRDPTIYRCKNEPHPRTGTNYKVYPTYDFACPIVDAIENVTHTLRTMEYHDRDDQFYWFIDALKLRKPYIWEYSRLNMTNTVLSKRKLTWFVENGLVDGWDDPRFPTVRGVLRRGMTVEGLKQFIIAQGSSKAVVFMEWDKIWAFNKKVIDPIAPRYTALENDNRIIVKVANAKLQALEVPKHPKNEEVGTKTIWVGPEIYIDYADAECLKEGENATFINWGNLRIKKIHKEGEKITSVDAELNLGDTDFKKTLKLTWLCKQDPSEYPPTYCVYFDHIINKSVLGKDEDFKSYIGHETRKETKMFGDPELKKCQKGDIIQLQRRGFFKVDQAYAPASEISGVERPIVLFFIPDGHKKEMPTSGLSKKLQAAEEKSNNSASVIKKSSSVGQVSDINEKINKQGDVVRNLKSQKAAKQDIDAAVKILLELKAEYKTATGQDWKPGATPVKTETKSTPSIGQVSDINEKIVQQGDIVRNLKSQKAAKQDIDAAVKILLELKAEYKTATGQDWKPGATPVKTETKAAPSVGQVSDINEKIVQQGDIVRNLKSQKAAKQDIDAAVKILLELKAEYKKVTGKDWKPETNQNKENMVPPTEKPSDSKKDELTKKINDQGNIVRSLKSNKATPKTEIDGAVQVLLSLKAEYKELTGEDFPVAGRQQQPAKEKTAKPTEKATKPTEKKQEPKKVAVESKDESSGLKKQTRLGLEAKKEENLPDWYSQVITKGEMIEYYDVSGCYILRPWAFAIWKNIKKFFDAKITDMGVKECYFPMFVSKAALEKEKDHIADFAPEVAWVTKSGESDLAEPIAVRPTSETVMYPAYAKWVQSYRDLPIRLNQWNNVVRWEFKHPQPFLRTREFLWQEGHTAFATSKEAQEEVYEILELYKQIYTDLLAIPVVKGRKTEKEKFAGGDFTTTVEAFISASGRGIQGATSHFLGQNFSKMFEIIFENPETQEKEYVYQNSWGITTRTIGVMVMVHADNQGLVLPPRVAYTQVVIVPCGITATTSDTDRKNLIDSCKELEKQLQACNIRVEGDYRDNYSPGWKYNHWELKGVPIRIELGPKDLKAQQFVAVRRDNSEKLTISRSKASTDIPELLEKIHQNMLAKATKDLTEHLKTTKDWKEFTSFLDTKNIIMAPFCGDIPCEEKIKADSAREETDEAVQGPAMGAKSLCIPFEQPAEIQANDKCIHPQCNNKPKFYTLFGRSY</sequence>
<dbReference type="Gene3D" id="1.10.287.10">
    <property type="entry name" value="S15/NS1, RNA-binding"/>
    <property type="match status" value="4"/>
</dbReference>
<dbReference type="InterPro" id="IPR020059">
    <property type="entry name" value="Glu/Gln-tRNA-synth_Ib_codon-bd"/>
</dbReference>
<evidence type="ECO:0000256" key="9">
    <source>
        <dbReference type="ARBA" id="ARBA00022840"/>
    </source>
</evidence>
<dbReference type="Gene3D" id="3.40.50.620">
    <property type="entry name" value="HUPs"/>
    <property type="match status" value="1"/>
</dbReference>
<evidence type="ECO:0000256" key="15">
    <source>
        <dbReference type="ARBA" id="ARBA00050792"/>
    </source>
</evidence>
<dbReference type="Gene3D" id="3.30.930.10">
    <property type="entry name" value="Bira Bifunctional Protein, Domain 2"/>
    <property type="match status" value="1"/>
</dbReference>
<evidence type="ECO:0000256" key="10">
    <source>
        <dbReference type="ARBA" id="ARBA00022884"/>
    </source>
</evidence>
<dbReference type="Pfam" id="PF00587">
    <property type="entry name" value="tRNA-synt_2b"/>
    <property type="match status" value="1"/>
</dbReference>
<dbReference type="Gene3D" id="2.40.240.10">
    <property type="entry name" value="Ribosomal Protein L25, Chain P"/>
    <property type="match status" value="2"/>
</dbReference>
<dbReference type="GO" id="GO:0046872">
    <property type="term" value="F:metal ion binding"/>
    <property type="evidence" value="ECO:0007669"/>
    <property type="project" value="UniProtKB-KW"/>
</dbReference>
<dbReference type="CDD" id="cd00807">
    <property type="entry name" value="GlnRS_core"/>
    <property type="match status" value="1"/>
</dbReference>
<dbReference type="PROSITE" id="PS50862">
    <property type="entry name" value="AA_TRNA_LIGASE_II"/>
    <property type="match status" value="1"/>
</dbReference>
<organism evidence="22 23">
    <name type="scientific">Polypedilum vanderplanki</name>
    <name type="common">Sleeping chironomid midge</name>
    <dbReference type="NCBI Taxonomy" id="319348"/>
    <lineage>
        <taxon>Eukaryota</taxon>
        <taxon>Metazoa</taxon>
        <taxon>Ecdysozoa</taxon>
        <taxon>Arthropoda</taxon>
        <taxon>Hexapoda</taxon>
        <taxon>Insecta</taxon>
        <taxon>Pterygota</taxon>
        <taxon>Neoptera</taxon>
        <taxon>Endopterygota</taxon>
        <taxon>Diptera</taxon>
        <taxon>Nematocera</taxon>
        <taxon>Chironomoidea</taxon>
        <taxon>Chironomidae</taxon>
        <taxon>Chironominae</taxon>
        <taxon>Polypedilum</taxon>
        <taxon>Polypedilum</taxon>
    </lineage>
</organism>
<comment type="catalytic activity">
    <reaction evidence="15">
        <text>tRNA(Pro) + L-proline + ATP = L-prolyl-tRNA(Pro) + AMP + diphosphate</text>
        <dbReference type="Rhea" id="RHEA:14305"/>
        <dbReference type="Rhea" id="RHEA-COMP:9700"/>
        <dbReference type="Rhea" id="RHEA-COMP:9702"/>
        <dbReference type="ChEBI" id="CHEBI:30616"/>
        <dbReference type="ChEBI" id="CHEBI:33019"/>
        <dbReference type="ChEBI" id="CHEBI:60039"/>
        <dbReference type="ChEBI" id="CHEBI:78442"/>
        <dbReference type="ChEBI" id="CHEBI:78532"/>
        <dbReference type="ChEBI" id="CHEBI:456215"/>
        <dbReference type="EC" id="6.1.1.15"/>
    </reaction>
    <physiologicalReaction direction="left-to-right" evidence="15">
        <dbReference type="Rhea" id="RHEA:14306"/>
    </physiologicalReaction>
</comment>
<feature type="compositionally biased region" description="Basic and acidic residues" evidence="19">
    <location>
        <begin position="1018"/>
        <end position="1052"/>
    </location>
</feature>
<comment type="caution">
    <text evidence="22">The sequence shown here is derived from an EMBL/GenBank/DDBJ whole genome shotgun (WGS) entry which is preliminary data.</text>
</comment>
<dbReference type="FunFam" id="3.90.800.10:FF:000001">
    <property type="entry name" value="Glutamine--tRNA ligase"/>
    <property type="match status" value="1"/>
</dbReference>
<evidence type="ECO:0000313" key="22">
    <source>
        <dbReference type="EMBL" id="KAG5669124.1"/>
    </source>
</evidence>
<dbReference type="InterPro" id="IPR020056">
    <property type="entry name" value="Rbsml_bL25/Gln-tRNA_synth_N"/>
</dbReference>
<accession>A0A9J6BH01</accession>
<dbReference type="Pfam" id="PF03950">
    <property type="entry name" value="tRNA-synt_1c_C"/>
    <property type="match status" value="1"/>
</dbReference>
<dbReference type="PANTHER" id="PTHR43382:SF2">
    <property type="entry name" value="BIFUNCTIONAL GLUTAMATE_PROLINE--TRNA LIGASE"/>
    <property type="match status" value="1"/>
</dbReference>
<dbReference type="NCBIfam" id="TIGR00408">
    <property type="entry name" value="proS_fam_I"/>
    <property type="match status" value="1"/>
</dbReference>
<dbReference type="GO" id="GO:0004827">
    <property type="term" value="F:proline-tRNA ligase activity"/>
    <property type="evidence" value="ECO:0007669"/>
    <property type="project" value="UniProtKB-EC"/>
</dbReference>
<dbReference type="InterPro" id="IPR020061">
    <property type="entry name" value="Glu_tRNA_lig_a-bdl"/>
</dbReference>
<comment type="similarity">
    <text evidence="16">In the N-terminal section; belongs to the class-I aminoacyl-tRNA synthetase family. Glutamate--tRNA ligase type 2 subfamily.</text>
</comment>
<feature type="compositionally biased region" description="Polar residues" evidence="19">
    <location>
        <begin position="967"/>
        <end position="978"/>
    </location>
</feature>
<dbReference type="InterPro" id="IPR036621">
    <property type="entry name" value="Anticodon-bd_dom_sf"/>
</dbReference>
<evidence type="ECO:0000256" key="14">
    <source>
        <dbReference type="ARBA" id="ARBA00047366"/>
    </source>
</evidence>
<dbReference type="InterPro" id="IPR014729">
    <property type="entry name" value="Rossmann-like_a/b/a_fold"/>
</dbReference>
<dbReference type="InterPro" id="IPR017449">
    <property type="entry name" value="Pro-tRNA_synth_II"/>
</dbReference>
<feature type="region of interest" description="Disordered" evidence="19">
    <location>
        <begin position="934"/>
        <end position="978"/>
    </location>
</feature>
<keyword evidence="8" id="KW-0862">Zinc</keyword>
<comment type="similarity">
    <text evidence="1">In the C-terminal section; belongs to the class-II aminoacyl-tRNA synthetase family.</text>
</comment>
<dbReference type="GO" id="GO:0003723">
    <property type="term" value="F:RNA binding"/>
    <property type="evidence" value="ECO:0007669"/>
    <property type="project" value="UniProtKB-KW"/>
</dbReference>
<feature type="domain" description="Aminoacyl-transfer RNA synthetases class-II family profile" evidence="20">
    <location>
        <begin position="1101"/>
        <end position="1340"/>
    </location>
</feature>
<feature type="region of interest" description="Disordered" evidence="19">
    <location>
        <begin position="1007"/>
        <end position="1059"/>
    </location>
</feature>
<feature type="domain" description="WHEP-TRS" evidence="21">
    <location>
        <begin position="816"/>
        <end position="872"/>
    </location>
</feature>
<keyword evidence="23" id="KW-1185">Reference proteome</keyword>
<feature type="domain" description="WHEP-TRS" evidence="21">
    <location>
        <begin position="957"/>
        <end position="1014"/>
    </location>
</feature>
<dbReference type="InterPro" id="IPR006195">
    <property type="entry name" value="aa-tRNA-synth_II"/>
</dbReference>
<dbReference type="PROSITE" id="PS00178">
    <property type="entry name" value="AA_TRNA_LIGASE_I"/>
    <property type="match status" value="1"/>
</dbReference>
<dbReference type="Proteomes" id="UP001107558">
    <property type="component" value="Chromosome 4"/>
</dbReference>
<dbReference type="CDD" id="cd00778">
    <property type="entry name" value="ProRS_core_arch_euk"/>
    <property type="match status" value="1"/>
</dbReference>
<evidence type="ECO:0000256" key="7">
    <source>
        <dbReference type="ARBA" id="ARBA00022741"/>
    </source>
</evidence>
<dbReference type="EC" id="6.1.1.17" evidence="3"/>
<dbReference type="CDD" id="cd00862">
    <property type="entry name" value="ProRS_anticodon_zinc"/>
    <property type="match status" value="1"/>
</dbReference>
<feature type="compositionally biased region" description="Basic and acidic residues" evidence="19">
    <location>
        <begin position="952"/>
        <end position="966"/>
    </location>
</feature>
<evidence type="ECO:0000256" key="18">
    <source>
        <dbReference type="ARBA" id="ARBA00076053"/>
    </source>
</evidence>
<dbReference type="InterPro" id="IPR016061">
    <property type="entry name" value="Pro-tRNA_ligase_II_C"/>
</dbReference>
<dbReference type="SUPFAM" id="SSF50715">
    <property type="entry name" value="Ribosomal protein L25-like"/>
    <property type="match status" value="1"/>
</dbReference>
<evidence type="ECO:0000256" key="17">
    <source>
        <dbReference type="ARBA" id="ARBA00067786"/>
    </source>
</evidence>
<dbReference type="SUPFAM" id="SSF52954">
    <property type="entry name" value="Class II aaRS ABD-related"/>
    <property type="match status" value="1"/>
</dbReference>
<dbReference type="CDD" id="cd00936">
    <property type="entry name" value="WEPRS_RNA"/>
    <property type="match status" value="4"/>
</dbReference>
<keyword evidence="5" id="KW-0436">Ligase</keyword>
<evidence type="ECO:0000256" key="13">
    <source>
        <dbReference type="ARBA" id="ARBA00023268"/>
    </source>
</evidence>
<keyword evidence="7" id="KW-0547">Nucleotide-binding</keyword>
<gene>
    <name evidence="22" type="ORF">PVAND_017020</name>
</gene>
<evidence type="ECO:0000256" key="11">
    <source>
        <dbReference type="ARBA" id="ARBA00022917"/>
    </source>
</evidence>
<dbReference type="SMART" id="SM00991">
    <property type="entry name" value="WHEP-TRS"/>
    <property type="match status" value="4"/>
</dbReference>
<keyword evidence="4" id="KW-0597">Phosphoprotein</keyword>
<dbReference type="Pfam" id="PF00458">
    <property type="entry name" value="WHEP-TRS"/>
    <property type="match status" value="4"/>
</dbReference>
<dbReference type="Pfam" id="PF03129">
    <property type="entry name" value="HGTP_anticodon"/>
    <property type="match status" value="1"/>
</dbReference>
<keyword evidence="13" id="KW-0511">Multifunctional enzyme</keyword>
<dbReference type="NCBIfam" id="TIGR00463">
    <property type="entry name" value="gltX_arch"/>
    <property type="match status" value="1"/>
</dbReference>
<keyword evidence="9" id="KW-0067">ATP-binding</keyword>
<evidence type="ECO:0000256" key="4">
    <source>
        <dbReference type="ARBA" id="ARBA00022553"/>
    </source>
</evidence>
<dbReference type="FunFam" id="1.10.287.10:FF:000006">
    <property type="entry name" value="Bifunctional glutamate/proline--tRNA ligase"/>
    <property type="match status" value="3"/>
</dbReference>
<dbReference type="HAMAP" id="MF_02076">
    <property type="entry name" value="Glu_tRNA_synth_type2"/>
    <property type="match status" value="1"/>
</dbReference>
<dbReference type="InterPro" id="IPR009068">
    <property type="entry name" value="uS15_NS1_RNA-bd_sf"/>
</dbReference>
<evidence type="ECO:0000256" key="2">
    <source>
        <dbReference type="ARBA" id="ARBA00012831"/>
    </source>
</evidence>
<dbReference type="SUPFAM" id="SSF52374">
    <property type="entry name" value="Nucleotidylyl transferase"/>
    <property type="match status" value="1"/>
</dbReference>
<evidence type="ECO:0000256" key="1">
    <source>
        <dbReference type="ARBA" id="ARBA00009968"/>
    </source>
</evidence>
<dbReference type="InterPro" id="IPR020058">
    <property type="entry name" value="Glu/Gln-tRNA-synth_Ib_cat-dom"/>
</dbReference>
<protein>
    <recommendedName>
        <fullName evidence="17">Bifunctional glutamate/proline--tRNA ligase</fullName>
        <ecNumber evidence="2">6.1.1.15</ecNumber>
        <ecNumber evidence="3">6.1.1.17</ecNumber>
    </recommendedName>
    <alternativeName>
        <fullName evidence="18">Bifunctional aminoacyl-tRNA synthetase</fullName>
    </alternativeName>
</protein>
<dbReference type="InterPro" id="IPR033721">
    <property type="entry name" value="ProRS_core_arch_euk"/>
</dbReference>
<dbReference type="FunFam" id="1.20.1050.130:FF:000007">
    <property type="entry name" value="Bifunctional glutamate/proline--tRNA ligase"/>
    <property type="match status" value="1"/>
</dbReference>
<dbReference type="Pfam" id="PF00749">
    <property type="entry name" value="tRNA-synt_1c"/>
    <property type="match status" value="1"/>
</dbReference>
<dbReference type="InterPro" id="IPR049437">
    <property type="entry name" value="tRNA-synt_1c_C2"/>
</dbReference>
<dbReference type="HAMAP" id="MF_01571">
    <property type="entry name" value="Pro_tRNA_synth_type3"/>
    <property type="match status" value="1"/>
</dbReference>
<evidence type="ECO:0000256" key="6">
    <source>
        <dbReference type="ARBA" id="ARBA00022723"/>
    </source>
</evidence>
<dbReference type="FunFam" id="3.40.50.800:FF:000005">
    <property type="entry name" value="bifunctional glutamate/proline--tRNA ligase"/>
    <property type="match status" value="1"/>
</dbReference>
<dbReference type="FunFam" id="1.10.1160.10:FF:000001">
    <property type="entry name" value="Glutamine--tRNA ligase"/>
    <property type="match status" value="1"/>
</dbReference>
<evidence type="ECO:0000256" key="19">
    <source>
        <dbReference type="SAM" id="MobiDB-lite"/>
    </source>
</evidence>
<evidence type="ECO:0000256" key="8">
    <source>
        <dbReference type="ARBA" id="ARBA00022833"/>
    </source>
</evidence>